<keyword evidence="2" id="KW-0547">Nucleotide-binding</keyword>
<dbReference type="GO" id="GO:0005524">
    <property type="term" value="F:ATP binding"/>
    <property type="evidence" value="ECO:0007669"/>
    <property type="project" value="UniProtKB-KW"/>
</dbReference>
<dbReference type="PANTHER" id="PTHR43024">
    <property type="entry name" value="UDP-N-ACETYLMURAMOYL-TRIPEPTIDE--D-ALANYL-D-ALANINE LIGASE"/>
    <property type="match status" value="1"/>
</dbReference>
<dbReference type="SUPFAM" id="SSF53244">
    <property type="entry name" value="MurD-like peptide ligases, peptide-binding domain"/>
    <property type="match status" value="1"/>
</dbReference>
<dbReference type="InterPro" id="IPR036565">
    <property type="entry name" value="Mur-like_cat_sf"/>
</dbReference>
<evidence type="ECO:0000259" key="5">
    <source>
        <dbReference type="Pfam" id="PF08245"/>
    </source>
</evidence>
<proteinExistence type="predicted"/>
<dbReference type="Proteomes" id="UP000034190">
    <property type="component" value="Unassembled WGS sequence"/>
</dbReference>
<reference evidence="6 7" key="1">
    <citation type="journal article" date="2015" name="Nature">
        <title>rRNA introns, odd ribosomes, and small enigmatic genomes across a large radiation of phyla.</title>
        <authorList>
            <person name="Brown C.T."/>
            <person name="Hug L.A."/>
            <person name="Thomas B.C."/>
            <person name="Sharon I."/>
            <person name="Castelle C.J."/>
            <person name="Singh A."/>
            <person name="Wilkins M.J."/>
            <person name="Williams K.H."/>
            <person name="Banfield J.F."/>
        </authorList>
    </citation>
    <scope>NUCLEOTIDE SEQUENCE [LARGE SCALE GENOMIC DNA]</scope>
</reference>
<comment type="caution">
    <text evidence="6">The sequence shown here is derived from an EMBL/GenBank/DDBJ whole genome shotgun (WGS) entry which is preliminary data.</text>
</comment>
<feature type="domain" description="Mur ligase central" evidence="5">
    <location>
        <begin position="93"/>
        <end position="202"/>
    </location>
</feature>
<dbReference type="InterPro" id="IPR036615">
    <property type="entry name" value="Mur_ligase_C_dom_sf"/>
</dbReference>
<name>A0A0G0XV56_9BACT</name>
<evidence type="ECO:0000256" key="3">
    <source>
        <dbReference type="ARBA" id="ARBA00022840"/>
    </source>
</evidence>
<keyword evidence="1 6" id="KW-0436">Ligase</keyword>
<gene>
    <name evidence="6" type="ORF">UU43_C0002G0091</name>
</gene>
<feature type="domain" description="Mur ligase central" evidence="5">
    <location>
        <begin position="30"/>
        <end position="70"/>
    </location>
</feature>
<organism evidence="6 7">
    <name type="scientific">Candidatus Falkowbacteria bacterium GW2011_GWA2_41_14</name>
    <dbReference type="NCBI Taxonomy" id="1618635"/>
    <lineage>
        <taxon>Bacteria</taxon>
        <taxon>Candidatus Falkowiibacteriota</taxon>
    </lineage>
</organism>
<evidence type="ECO:0000256" key="1">
    <source>
        <dbReference type="ARBA" id="ARBA00022598"/>
    </source>
</evidence>
<accession>A0A0G0XV56</accession>
<keyword evidence="3" id="KW-0067">ATP-binding</keyword>
<evidence type="ECO:0000313" key="7">
    <source>
        <dbReference type="Proteomes" id="UP000034190"/>
    </source>
</evidence>
<dbReference type="EMBL" id="LCAP01000002">
    <property type="protein sequence ID" value="KKR91782.1"/>
    <property type="molecule type" value="Genomic_DNA"/>
</dbReference>
<evidence type="ECO:0000256" key="2">
    <source>
        <dbReference type="ARBA" id="ARBA00022741"/>
    </source>
</evidence>
<dbReference type="Pfam" id="PF08245">
    <property type="entry name" value="Mur_ligase_M"/>
    <property type="match status" value="2"/>
</dbReference>
<evidence type="ECO:0000313" key="6">
    <source>
        <dbReference type="EMBL" id="KKR91782.1"/>
    </source>
</evidence>
<dbReference type="Gene3D" id="3.90.190.20">
    <property type="entry name" value="Mur ligase, C-terminal domain"/>
    <property type="match status" value="1"/>
</dbReference>
<dbReference type="PATRIC" id="fig|1618635.3.peg.258"/>
<dbReference type="Gene3D" id="3.40.1190.10">
    <property type="entry name" value="Mur-like, catalytic domain"/>
    <property type="match status" value="1"/>
</dbReference>
<dbReference type="AlphaFoldDB" id="A0A0G0XV56"/>
<dbReference type="InterPro" id="IPR013221">
    <property type="entry name" value="Mur_ligase_cen"/>
</dbReference>
<dbReference type="Pfam" id="PF02875">
    <property type="entry name" value="Mur_ligase_C"/>
    <property type="match status" value="1"/>
</dbReference>
<dbReference type="InterPro" id="IPR051046">
    <property type="entry name" value="MurCDEF_CellWall_CoF430Synth"/>
</dbReference>
<dbReference type="PANTHER" id="PTHR43024:SF1">
    <property type="entry name" value="UDP-N-ACETYLMURAMOYL-TRIPEPTIDE--D-ALANYL-D-ALANINE LIGASE"/>
    <property type="match status" value="1"/>
</dbReference>
<feature type="domain" description="Mur ligase C-terminal" evidence="4">
    <location>
        <begin position="273"/>
        <end position="401"/>
    </location>
</feature>
<sequence>MKIMRSLLQTILKILAKLILAKYKPEIIGITGSVGKTGAKEAIYSVLTAKFKVRQSLKNYNNEIGLPLTVIGVESSSRSLLGWLKIFFVTIKLLLKHDQDYPKILILEMAVDRPGDLDYLTDIAGCNIGVITSIGESHLEYFETLENIKIEKVTLIRKLARDGWAVLNVDDNRVRSVVKETKAKVFTYAIDGEADVSGKEIRIRFPSTGADGEEFGLSFKLTNHGSFAPVFLPNIISKAGVYAALAGAAIGVIKGLNLVEISQSLRKYDSPKGRMKFLSGIKNTFIIDDTYNASPTSSVLALETLGNIAARPGAYKYAVLGDMLELGVLSEPGHAAVGRAAVKNKIDKLIVVGERSRDIARGARNAGMKDDNIFHFATTAEAGKFIQARIKIGDIILVKGSQGARLEKIVQAIMAEPLRAGELLVRQGREWKK</sequence>
<dbReference type="InterPro" id="IPR004101">
    <property type="entry name" value="Mur_ligase_C"/>
</dbReference>
<evidence type="ECO:0000259" key="4">
    <source>
        <dbReference type="Pfam" id="PF02875"/>
    </source>
</evidence>
<protein>
    <submittedName>
        <fullName evidence="6">UDP-N-acetylmuramoyl-tripeptide-D-alanyl-D-alanine ligase</fullName>
    </submittedName>
</protein>
<dbReference type="GO" id="GO:0016881">
    <property type="term" value="F:acid-amino acid ligase activity"/>
    <property type="evidence" value="ECO:0007669"/>
    <property type="project" value="InterPro"/>
</dbReference>
<dbReference type="SUPFAM" id="SSF53623">
    <property type="entry name" value="MurD-like peptide ligases, catalytic domain"/>
    <property type="match status" value="1"/>
</dbReference>